<dbReference type="InterPro" id="IPR010384">
    <property type="entry name" value="MtfA_fam"/>
</dbReference>
<dbReference type="AlphaFoldDB" id="A0A239BEW8"/>
<accession>A0A239BEW8</accession>
<proteinExistence type="predicted"/>
<evidence type="ECO:0008006" key="3">
    <source>
        <dbReference type="Google" id="ProtNLM"/>
    </source>
</evidence>
<gene>
    <name evidence="1" type="ORF">SAMN06296052_101340</name>
</gene>
<reference evidence="2" key="1">
    <citation type="submission" date="2017-06" db="EMBL/GenBank/DDBJ databases">
        <authorList>
            <person name="Varghese N."/>
            <person name="Submissions S."/>
        </authorList>
    </citation>
    <scope>NUCLEOTIDE SEQUENCE [LARGE SCALE GENOMIC DNA]</scope>
    <source>
        <strain evidence="2">NKM1</strain>
    </source>
</reference>
<dbReference type="Gene3D" id="3.40.390.10">
    <property type="entry name" value="Collagenase (Catalytic Domain)"/>
    <property type="match status" value="1"/>
</dbReference>
<dbReference type="CDD" id="cd20170">
    <property type="entry name" value="Peptidase_M90-like"/>
    <property type="match status" value="1"/>
</dbReference>
<dbReference type="InterPro" id="IPR042252">
    <property type="entry name" value="MtfA_N"/>
</dbReference>
<evidence type="ECO:0000313" key="2">
    <source>
        <dbReference type="Proteomes" id="UP000198432"/>
    </source>
</evidence>
<sequence length="287" mass="33503">MSLVFCPLPLFQWLPPFCAWYSFRPHSLQLAELSPGQGVLMVLLVFGLIELIQYGVKQYRLRPLVEELRRQQPPYYASLPQPLKRDFEKRVVNFLVRKRFIPRGENFEVTLGMQVRVAACAVQVTFGLAPISLPHFSRILLYPDRYYSAEFKRYHSGEVNMRGCIVLSWKDFQVGYQNASDGFNLGLHEMAHALHLENMISNQEHSFLDRQHLLQWDQLAQQEMKRQQQTPGTFLRPQACQDEHEFFAVCVESFFERPKAFSSHHPDLYQALAQLLQQDPAKGIYQL</sequence>
<dbReference type="Pfam" id="PF06167">
    <property type="entry name" value="Peptidase_M90"/>
    <property type="match status" value="1"/>
</dbReference>
<dbReference type="GO" id="GO:0005829">
    <property type="term" value="C:cytosol"/>
    <property type="evidence" value="ECO:0007669"/>
    <property type="project" value="TreeGrafter"/>
</dbReference>
<dbReference type="PANTHER" id="PTHR30164:SF2">
    <property type="entry name" value="PROTEIN MTFA"/>
    <property type="match status" value="1"/>
</dbReference>
<dbReference type="Gene3D" id="1.10.472.150">
    <property type="entry name" value="Glucose-regulated metallo-peptidase M90, N-terminal domain"/>
    <property type="match status" value="1"/>
</dbReference>
<dbReference type="GO" id="GO:0004177">
    <property type="term" value="F:aminopeptidase activity"/>
    <property type="evidence" value="ECO:0007669"/>
    <property type="project" value="TreeGrafter"/>
</dbReference>
<dbReference type="OrthoDB" id="9786424at2"/>
<dbReference type="Proteomes" id="UP000198432">
    <property type="component" value="Unassembled WGS sequence"/>
</dbReference>
<dbReference type="GO" id="GO:0008237">
    <property type="term" value="F:metallopeptidase activity"/>
    <property type="evidence" value="ECO:0007669"/>
    <property type="project" value="InterPro"/>
</dbReference>
<dbReference type="PANTHER" id="PTHR30164">
    <property type="entry name" value="MTFA PEPTIDASE"/>
    <property type="match status" value="1"/>
</dbReference>
<evidence type="ECO:0000313" key="1">
    <source>
        <dbReference type="EMBL" id="SNS06172.1"/>
    </source>
</evidence>
<organism evidence="1 2">
    <name type="scientific">Pontibacter ummariensis</name>
    <dbReference type="NCBI Taxonomy" id="1610492"/>
    <lineage>
        <taxon>Bacteria</taxon>
        <taxon>Pseudomonadati</taxon>
        <taxon>Bacteroidota</taxon>
        <taxon>Cytophagia</taxon>
        <taxon>Cytophagales</taxon>
        <taxon>Hymenobacteraceae</taxon>
        <taxon>Pontibacter</taxon>
    </lineage>
</organism>
<name>A0A239BEW8_9BACT</name>
<dbReference type="RefSeq" id="WP_089317411.1">
    <property type="nucleotide sequence ID" value="NZ_FZOQ01000001.1"/>
</dbReference>
<keyword evidence="2" id="KW-1185">Reference proteome</keyword>
<protein>
    <recommendedName>
        <fullName evidence="3">DgsA anti-repressor MtfA</fullName>
    </recommendedName>
</protein>
<dbReference type="EMBL" id="FZOQ01000001">
    <property type="protein sequence ID" value="SNS06172.1"/>
    <property type="molecule type" value="Genomic_DNA"/>
</dbReference>
<dbReference type="InterPro" id="IPR024079">
    <property type="entry name" value="MetalloPept_cat_dom_sf"/>
</dbReference>
<dbReference type="SUPFAM" id="SSF55486">
    <property type="entry name" value="Metalloproteases ('zincins'), catalytic domain"/>
    <property type="match status" value="1"/>
</dbReference>